<organism evidence="1 2">
    <name type="scientific">Taklimakanibacter albus</name>
    <dbReference type="NCBI Taxonomy" id="2800327"/>
    <lineage>
        <taxon>Bacteria</taxon>
        <taxon>Pseudomonadati</taxon>
        <taxon>Pseudomonadota</taxon>
        <taxon>Alphaproteobacteria</taxon>
        <taxon>Hyphomicrobiales</taxon>
        <taxon>Aestuariivirgaceae</taxon>
        <taxon>Taklimakanibacter</taxon>
    </lineage>
</organism>
<dbReference type="Proteomes" id="UP000616151">
    <property type="component" value="Unassembled WGS sequence"/>
</dbReference>
<proteinExistence type="predicted"/>
<protein>
    <submittedName>
        <fullName evidence="1">LysE family transporter</fullName>
    </submittedName>
</protein>
<evidence type="ECO:0000313" key="1">
    <source>
        <dbReference type="EMBL" id="MBK1870343.1"/>
    </source>
</evidence>
<reference evidence="1" key="1">
    <citation type="submission" date="2021-01" db="EMBL/GenBank/DDBJ databases">
        <authorList>
            <person name="Sun Q."/>
        </authorList>
    </citation>
    <scope>NUCLEOTIDE SEQUENCE</scope>
    <source>
        <strain evidence="1">YIM B02566</strain>
    </source>
</reference>
<sequence>MDPELIAIGMAIGIAVTAPLGPVNLTVIRSALRAGMAGGMAAASGSIAGDALFATLAAYGVRWVEDWVHAHSQAIQIVGGLLLIFIGVRTAMHHVKDAELSLSDLGRGAYVRKGFTCFFLTVTNPGALLGFFAIFSGLGGVLDLGSVPYRPLNAVVGVILGTLLWWGFVTYLVTHIKGRVTSYTLVRLNIWAGVAIAVFGVVILGNLILRYFAITL</sequence>
<accession>A0ACC5RCI1</accession>
<name>A0ACC5RCI1_9HYPH</name>
<gene>
    <name evidence="1" type="ORF">JHL16_28525</name>
</gene>
<evidence type="ECO:0000313" key="2">
    <source>
        <dbReference type="Proteomes" id="UP000616151"/>
    </source>
</evidence>
<comment type="caution">
    <text evidence="1">The sequence shown here is derived from an EMBL/GenBank/DDBJ whole genome shotgun (WGS) entry which is preliminary data.</text>
</comment>
<keyword evidence="2" id="KW-1185">Reference proteome</keyword>
<dbReference type="EMBL" id="JAENHL010000008">
    <property type="protein sequence ID" value="MBK1870343.1"/>
    <property type="molecule type" value="Genomic_DNA"/>
</dbReference>